<feature type="transmembrane region" description="Helical" evidence="7">
    <location>
        <begin position="67"/>
        <end position="98"/>
    </location>
</feature>
<gene>
    <name evidence="10" type="ORF">SAMN02746089_01885</name>
</gene>
<feature type="transmembrane region" description="Helical" evidence="7">
    <location>
        <begin position="138"/>
        <end position="157"/>
    </location>
</feature>
<dbReference type="Gene3D" id="1.20.120.1220">
    <property type="match status" value="1"/>
</dbReference>
<dbReference type="AlphaFoldDB" id="A0A1M5BJD1"/>
<dbReference type="GO" id="GO:0032259">
    <property type="term" value="P:methylation"/>
    <property type="evidence" value="ECO:0007669"/>
    <property type="project" value="UniProtKB-KW"/>
</dbReference>
<keyword evidence="10" id="KW-0489">Methyltransferase</keyword>
<feature type="domain" description="Prepilin type IV endopeptidase peptidase" evidence="8">
    <location>
        <begin position="86"/>
        <end position="193"/>
    </location>
</feature>
<reference evidence="10 11" key="1">
    <citation type="submission" date="2016-11" db="EMBL/GenBank/DDBJ databases">
        <authorList>
            <person name="Jaros S."/>
            <person name="Januszkiewicz K."/>
            <person name="Wedrychowicz H."/>
        </authorList>
    </citation>
    <scope>NUCLEOTIDE SEQUENCE [LARGE SCALE GENOMIC DNA]</scope>
    <source>
        <strain evidence="10 11">DSM 17918</strain>
    </source>
</reference>
<evidence type="ECO:0000256" key="6">
    <source>
        <dbReference type="ARBA" id="ARBA00023136"/>
    </source>
</evidence>
<keyword evidence="6 7" id="KW-0472">Membrane</keyword>
<feature type="transmembrane region" description="Helical" evidence="7">
    <location>
        <begin position="104"/>
        <end position="126"/>
    </location>
</feature>
<dbReference type="Pfam" id="PF01478">
    <property type="entry name" value="Peptidase_A24"/>
    <property type="match status" value="1"/>
</dbReference>
<dbReference type="InterPro" id="IPR010627">
    <property type="entry name" value="Prepilin_pept_A24_N"/>
</dbReference>
<evidence type="ECO:0000256" key="3">
    <source>
        <dbReference type="ARBA" id="ARBA00022475"/>
    </source>
</evidence>
<dbReference type="InterPro" id="IPR050882">
    <property type="entry name" value="Prepilin_peptidase/N-MTase"/>
</dbReference>
<dbReference type="GO" id="GO:0008168">
    <property type="term" value="F:methyltransferase activity"/>
    <property type="evidence" value="ECO:0007669"/>
    <property type="project" value="UniProtKB-KW"/>
</dbReference>
<keyword evidence="5 7" id="KW-1133">Transmembrane helix</keyword>
<evidence type="ECO:0000256" key="1">
    <source>
        <dbReference type="ARBA" id="ARBA00004651"/>
    </source>
</evidence>
<evidence type="ECO:0000313" key="10">
    <source>
        <dbReference type="EMBL" id="SHF42525.1"/>
    </source>
</evidence>
<dbReference type="Pfam" id="PF06750">
    <property type="entry name" value="A24_N_bact"/>
    <property type="match status" value="1"/>
</dbReference>
<evidence type="ECO:0000256" key="2">
    <source>
        <dbReference type="ARBA" id="ARBA00005801"/>
    </source>
</evidence>
<dbReference type="Proteomes" id="UP000184088">
    <property type="component" value="Unassembled WGS sequence"/>
</dbReference>
<keyword evidence="3" id="KW-1003">Cell membrane</keyword>
<comment type="similarity">
    <text evidence="2">Belongs to the peptidase A24 family.</text>
</comment>
<proteinExistence type="inferred from homology"/>
<dbReference type="GO" id="GO:0005886">
    <property type="term" value="C:plasma membrane"/>
    <property type="evidence" value="ECO:0007669"/>
    <property type="project" value="UniProtKB-SubCell"/>
</dbReference>
<dbReference type="GO" id="GO:0004190">
    <property type="term" value="F:aspartic-type endopeptidase activity"/>
    <property type="evidence" value="ECO:0007669"/>
    <property type="project" value="InterPro"/>
</dbReference>
<dbReference type="EMBL" id="FQVH01000022">
    <property type="protein sequence ID" value="SHF42525.1"/>
    <property type="molecule type" value="Genomic_DNA"/>
</dbReference>
<evidence type="ECO:0000256" key="4">
    <source>
        <dbReference type="ARBA" id="ARBA00022692"/>
    </source>
</evidence>
<accession>A0A1M5BJD1</accession>
<comment type="subcellular location">
    <subcellularLocation>
        <location evidence="1">Cell membrane</location>
        <topology evidence="1">Multi-pass membrane protein</topology>
    </subcellularLocation>
</comment>
<feature type="transmembrane region" description="Helical" evidence="7">
    <location>
        <begin position="213"/>
        <end position="233"/>
    </location>
</feature>
<evidence type="ECO:0000259" key="9">
    <source>
        <dbReference type="Pfam" id="PF06750"/>
    </source>
</evidence>
<evidence type="ECO:0000259" key="8">
    <source>
        <dbReference type="Pfam" id="PF01478"/>
    </source>
</evidence>
<dbReference type="STRING" id="1121256.SAMN02746089_01885"/>
<evidence type="ECO:0000256" key="5">
    <source>
        <dbReference type="ARBA" id="ARBA00022989"/>
    </source>
</evidence>
<feature type="transmembrane region" description="Helical" evidence="7">
    <location>
        <begin position="177"/>
        <end position="201"/>
    </location>
</feature>
<dbReference type="PANTHER" id="PTHR30487:SF0">
    <property type="entry name" value="PREPILIN LEADER PEPTIDASE_N-METHYLTRANSFERASE-RELATED"/>
    <property type="match status" value="1"/>
</dbReference>
<organism evidence="10 11">
    <name type="scientific">Caldanaerobius fijiensis DSM 17918</name>
    <dbReference type="NCBI Taxonomy" id="1121256"/>
    <lineage>
        <taxon>Bacteria</taxon>
        <taxon>Bacillati</taxon>
        <taxon>Bacillota</taxon>
        <taxon>Clostridia</taxon>
        <taxon>Thermoanaerobacterales</taxon>
        <taxon>Thermoanaerobacteraceae</taxon>
        <taxon>Caldanaerobius</taxon>
    </lineage>
</organism>
<dbReference type="PANTHER" id="PTHR30487">
    <property type="entry name" value="TYPE 4 PREPILIN-LIKE PROTEINS LEADER PEPTIDE-PROCESSING ENZYME"/>
    <property type="match status" value="1"/>
</dbReference>
<name>A0A1M5BJD1_9THEO</name>
<sequence length="236" mass="25272">MNVVIYRIPEGKSIIYPPNSFCPKCGHKLSPLDLIPVLSWVFLKGRCRYCKEPISARYPLVELLTGILYAAVFAASGITLKTALYLVLVSVLTAVSFIDVQHGIIPFEIVLTGFAFAALIQIASVVTGAAGRQEILQCVYGFLTAGGIMFALALTGGMGGGDAKLAALMGFVLGFKLVLFALFAAFVVGAFAAVIETLFFGRSMKSRIPFAPYLTLGGIAAMLFGQQVINMYAMMF</sequence>
<evidence type="ECO:0000256" key="7">
    <source>
        <dbReference type="SAM" id="Phobius"/>
    </source>
</evidence>
<dbReference type="InterPro" id="IPR000045">
    <property type="entry name" value="Prepilin_IV_endopep_pep"/>
</dbReference>
<evidence type="ECO:0000313" key="11">
    <source>
        <dbReference type="Proteomes" id="UP000184088"/>
    </source>
</evidence>
<keyword evidence="4 7" id="KW-0812">Transmembrane</keyword>
<dbReference type="GO" id="GO:0006465">
    <property type="term" value="P:signal peptide processing"/>
    <property type="evidence" value="ECO:0007669"/>
    <property type="project" value="TreeGrafter"/>
</dbReference>
<keyword evidence="11" id="KW-1185">Reference proteome</keyword>
<protein>
    <submittedName>
        <fullName evidence="10">Leader peptidase (Prepilin peptidase) / N-methyltransferase</fullName>
    </submittedName>
</protein>
<keyword evidence="10" id="KW-0808">Transferase</keyword>
<feature type="domain" description="Prepilin peptidase A24 N-terminal" evidence="9">
    <location>
        <begin position="1"/>
        <end position="74"/>
    </location>
</feature>